<reference evidence="3" key="2">
    <citation type="submission" date="2021-04" db="EMBL/GenBank/DDBJ databases">
        <authorList>
            <person name="Gilroy R."/>
        </authorList>
    </citation>
    <scope>NUCLEOTIDE SEQUENCE</scope>
    <source>
        <strain evidence="3">CHK130-7132</strain>
    </source>
</reference>
<name>A0A9D2PWP2_9MICO</name>
<dbReference type="EMBL" id="DWWC01000053">
    <property type="protein sequence ID" value="HJC68549.1"/>
    <property type="molecule type" value="Genomic_DNA"/>
</dbReference>
<gene>
    <name evidence="3" type="ORF">H9932_02570</name>
</gene>
<feature type="transmembrane region" description="Helical" evidence="2">
    <location>
        <begin position="87"/>
        <end position="109"/>
    </location>
</feature>
<protein>
    <submittedName>
        <fullName evidence="3">Uncharacterized protein</fullName>
    </submittedName>
</protein>
<keyword evidence="2" id="KW-0812">Transmembrane</keyword>
<organism evidence="3 4">
    <name type="scientific">Candidatus Brachybacterium intestinipullorum</name>
    <dbReference type="NCBI Taxonomy" id="2838512"/>
    <lineage>
        <taxon>Bacteria</taxon>
        <taxon>Bacillati</taxon>
        <taxon>Actinomycetota</taxon>
        <taxon>Actinomycetes</taxon>
        <taxon>Micrococcales</taxon>
        <taxon>Dermabacteraceae</taxon>
        <taxon>Brachybacterium</taxon>
    </lineage>
</organism>
<comment type="caution">
    <text evidence="3">The sequence shown here is derived from an EMBL/GenBank/DDBJ whole genome shotgun (WGS) entry which is preliminary data.</text>
</comment>
<keyword evidence="2" id="KW-0472">Membrane</keyword>
<accession>A0A9D2PWP2</accession>
<proteinExistence type="predicted"/>
<reference evidence="3" key="1">
    <citation type="journal article" date="2021" name="PeerJ">
        <title>Extensive microbial diversity within the chicken gut microbiome revealed by metagenomics and culture.</title>
        <authorList>
            <person name="Gilroy R."/>
            <person name="Ravi A."/>
            <person name="Getino M."/>
            <person name="Pursley I."/>
            <person name="Horton D.L."/>
            <person name="Alikhan N.F."/>
            <person name="Baker D."/>
            <person name="Gharbi K."/>
            <person name="Hall N."/>
            <person name="Watson M."/>
            <person name="Adriaenssens E.M."/>
            <person name="Foster-Nyarko E."/>
            <person name="Jarju S."/>
            <person name="Secka A."/>
            <person name="Antonio M."/>
            <person name="Oren A."/>
            <person name="Chaudhuri R.R."/>
            <person name="La Ragione R."/>
            <person name="Hildebrand F."/>
            <person name="Pallen M.J."/>
        </authorList>
    </citation>
    <scope>NUCLEOTIDE SEQUENCE</scope>
    <source>
        <strain evidence="3">CHK130-7132</strain>
    </source>
</reference>
<evidence type="ECO:0000313" key="3">
    <source>
        <dbReference type="EMBL" id="HJC68549.1"/>
    </source>
</evidence>
<dbReference type="Proteomes" id="UP000823854">
    <property type="component" value="Unassembled WGS sequence"/>
</dbReference>
<evidence type="ECO:0000313" key="4">
    <source>
        <dbReference type="Proteomes" id="UP000823854"/>
    </source>
</evidence>
<evidence type="ECO:0000256" key="1">
    <source>
        <dbReference type="SAM" id="MobiDB-lite"/>
    </source>
</evidence>
<feature type="region of interest" description="Disordered" evidence="1">
    <location>
        <begin position="121"/>
        <end position="171"/>
    </location>
</feature>
<evidence type="ECO:0000256" key="2">
    <source>
        <dbReference type="SAM" id="Phobius"/>
    </source>
</evidence>
<feature type="region of interest" description="Disordered" evidence="1">
    <location>
        <begin position="1"/>
        <end position="81"/>
    </location>
</feature>
<feature type="compositionally biased region" description="Low complexity" evidence="1">
    <location>
        <begin position="122"/>
        <end position="138"/>
    </location>
</feature>
<sequence length="303" mass="31670">MSTGRGSPSDYDWEDGAGRQGPEAPAPSPSSPMGAVAPFSLPAHDAASPPRTPSDLGDEAPFGGPTFTDEPPPPPPEEGRREGRLPAWAILAMVAVQGAAAVAIVALVLGTARTLLADDEAVPSAAPSSAPATRAPASQEEERTREPGTVTDADGREVDDGTGGYDDPATIGEHTVTWNVWTGGTLSVTPHTVDLDATLPAAGGEDLLQDGYHLVLVDYEVRYDGTGHLAPAEELWLTGESDRTYFPDVGEGIVPDPMKRITPLGDGQSARFHSAFLVPETELETFRLGVETFSGEVLYFATG</sequence>
<dbReference type="AlphaFoldDB" id="A0A9D2PWP2"/>
<keyword evidence="2" id="KW-1133">Transmembrane helix</keyword>